<dbReference type="CDD" id="cd01029">
    <property type="entry name" value="TOPRIM_primases"/>
    <property type="match status" value="1"/>
</dbReference>
<dbReference type="Pfam" id="PF12965">
    <property type="entry name" value="DUF3854"/>
    <property type="match status" value="1"/>
</dbReference>
<dbReference type="Pfam" id="PF06048">
    <property type="entry name" value="DUF927"/>
    <property type="match status" value="1"/>
</dbReference>
<evidence type="ECO:0008006" key="7">
    <source>
        <dbReference type="Google" id="ProtNLM"/>
    </source>
</evidence>
<dbReference type="Proteomes" id="UP000322283">
    <property type="component" value="Unassembled WGS sequence"/>
</dbReference>
<reference evidence="3 5" key="1">
    <citation type="submission" date="2016-08" db="EMBL/GenBank/DDBJ databases">
        <title>Moorella thermoacetica DSM 103132.</title>
        <authorList>
            <person name="Jendresen C.B."/>
            <person name="Redl S.M."/>
            <person name="Jensen T.O."/>
            <person name="Nielsen A.T."/>
        </authorList>
    </citation>
    <scope>NUCLEOTIDE SEQUENCE [LARGE SCALE GENOMIC DNA]</scope>
    <source>
        <strain evidence="3 5">DSM 103132</strain>
    </source>
</reference>
<dbReference type="Proteomes" id="UP000094598">
    <property type="component" value="Chromosome"/>
</dbReference>
<evidence type="ECO:0000313" key="6">
    <source>
        <dbReference type="Proteomes" id="UP000322283"/>
    </source>
</evidence>
<evidence type="ECO:0000259" key="1">
    <source>
        <dbReference type="Pfam" id="PF06048"/>
    </source>
</evidence>
<evidence type="ECO:0000313" key="4">
    <source>
        <dbReference type="EMBL" id="TYL07933.1"/>
    </source>
</evidence>
<keyword evidence="6" id="KW-1185">Reference proteome</keyword>
<dbReference type="AlphaFoldDB" id="A0AAC9HFE7"/>
<organism evidence="3 5">
    <name type="scientific">Neomoorella thermoacetica</name>
    <name type="common">Clostridium thermoaceticum</name>
    <dbReference type="NCBI Taxonomy" id="1525"/>
    <lineage>
        <taxon>Bacteria</taxon>
        <taxon>Bacillati</taxon>
        <taxon>Bacillota</taxon>
        <taxon>Clostridia</taxon>
        <taxon>Neomoorellales</taxon>
        <taxon>Neomoorellaceae</taxon>
        <taxon>Neomoorella</taxon>
    </lineage>
</organism>
<reference evidence="4 6" key="2">
    <citation type="submission" date="2019-05" db="EMBL/GenBank/DDBJ databases">
        <title>Genome sequence of Moorella thermoacetica ATCC 33924.</title>
        <authorList>
            <person name="Poehlein A."/>
            <person name="Bengelsdorf F.R."/>
            <person name="Duerre P."/>
            <person name="Daniel R."/>
        </authorList>
    </citation>
    <scope>NUCLEOTIDE SEQUENCE [LARGE SCALE GENOMIC DNA]</scope>
    <source>
        <strain evidence="4 6">ATCC 33924</strain>
    </source>
</reference>
<accession>A0AAC9HFE7</accession>
<feature type="domain" description="DUF3854" evidence="2">
    <location>
        <begin position="160"/>
        <end position="274"/>
    </location>
</feature>
<protein>
    <recommendedName>
        <fullName evidence="7">DUF3854 domain-containing protein</fullName>
    </recommendedName>
</protein>
<evidence type="ECO:0000313" key="5">
    <source>
        <dbReference type="Proteomes" id="UP000094598"/>
    </source>
</evidence>
<proteinExistence type="predicted"/>
<name>A0AAC9HFE7_NEOTH</name>
<dbReference type="InterPro" id="IPR034154">
    <property type="entry name" value="TOPRIM_DnaG/twinkle"/>
</dbReference>
<feature type="domain" description="DUF927" evidence="1">
    <location>
        <begin position="574"/>
        <end position="732"/>
    </location>
</feature>
<dbReference type="EMBL" id="VCDX01000016">
    <property type="protein sequence ID" value="TYL07933.1"/>
    <property type="molecule type" value="Genomic_DNA"/>
</dbReference>
<dbReference type="EMBL" id="CP017019">
    <property type="protein sequence ID" value="AOQ23001.1"/>
    <property type="molecule type" value="Genomic_DNA"/>
</dbReference>
<sequence length="1043" mass="114497">MSGRAVFFLGGPGRPEGRFFAITPERDDVMPDERFYSNNDNLTTVNSNNGTLAEQTTSAPAGGRRTLPDAIKHKLMTESDIPPALADAAGLHWVTAEEASRMTGVRVESGGIAIPYPGEPDGFVRIRLDQPKGDMKYVSPRRAGCRLYVPPGADINAPEVVITEGEKKALCAIAHGINCFGVSGIDSWRERSAAGEQLPPDEALLGRLRRDWSGQKVVLVYDSDIDRRHKRWTAFPELAEQLYRLGAKEVKVITLPKLEAVDGKVGLDDYIVAYKRAGEDGAARFRSLVEHAPAWLPVGAGAEAFAARELASSDIERQILAAAALLGFTKSEPVVLERMKAAGVKYDYRRSILKRAKEILAEARERQGAIRTPDEGDDLKTFAELFPPAAGTPFADFPVPPGWTIDSMGQVCEVEFDPQTGDEKANPVVACVVALAGILRPADGPSVGDVQYEVWWRKEDRWNNLQLPAGTLFNAKKFDVLASQDIPVDSNNCNRFVAWLAALRDLTYRMPDKAKIPERILVVRSGWHELPDEDKKEMFAVGKDIFTAGGKNAGETGDTNDGVDPDNPLSEWSAGVSDGEKQMLAAITSHGSLESQKRTYLKYFAKYPLAAFFTGAGAAGPLMRYLVRAGESDVCGFVVEAADPESGRGKTTLNMFPAGLWGKPTVGDMIRTANRTTVHSEVLFSIHCDISAHIDESQLVRYADAVAEIVYSLALGMGKERGAKSGGSRKTRRWYSVLVISAERSVLDVVRGRQGVFDRVLSFPPLFPAKREEYRVEAEQIAKDLTADYGHLGRRYVQWLLSFPEDKRREIIVATYRRWKDALDRVTDRVSPATGNALDGSSEKNQTLKRLAKRAAACGAGLELLLRSLGEDGGKATDVTAAALEAAWEHIVTNTSGRALLATVLDVLRSFVAENRELIDGLREAEGKPPRWVGKIVSRDSKKYVALYANAVRDVLKKNADVEYETAAKALKNAGLIWTSEKMKERYKNVTLLRFGGGEREWCLLVDADAVLDDSDIKMAEIDLMEEGSMPGDYKEEETGIKL</sequence>
<dbReference type="InterPro" id="IPR009270">
    <property type="entry name" value="DUF927"/>
</dbReference>
<evidence type="ECO:0000259" key="2">
    <source>
        <dbReference type="Pfam" id="PF12965"/>
    </source>
</evidence>
<gene>
    <name evidence="3" type="ORF">Maut_00532</name>
    <name evidence="4" type="ORF">MTAT_27970</name>
</gene>
<dbReference type="InterPro" id="IPR024385">
    <property type="entry name" value="DUF3854"/>
</dbReference>
<evidence type="ECO:0000313" key="3">
    <source>
        <dbReference type="EMBL" id="AOQ23001.1"/>
    </source>
</evidence>